<reference evidence="2" key="1">
    <citation type="submission" date="2019-03" db="EMBL/GenBank/DDBJ databases">
        <authorList>
            <person name="Hao L."/>
        </authorList>
    </citation>
    <scope>NUCLEOTIDE SEQUENCE</scope>
</reference>
<organism evidence="2">
    <name type="scientific">anaerobic digester metagenome</name>
    <dbReference type="NCBI Taxonomy" id="1263854"/>
    <lineage>
        <taxon>unclassified sequences</taxon>
        <taxon>metagenomes</taxon>
        <taxon>ecological metagenomes</taxon>
    </lineage>
</organism>
<dbReference type="EMBL" id="CAADRM010000138">
    <property type="protein sequence ID" value="VFU17813.1"/>
    <property type="molecule type" value="Genomic_DNA"/>
</dbReference>
<dbReference type="InterPro" id="IPR038177">
    <property type="entry name" value="IAT_beta_sf"/>
</dbReference>
<proteinExistence type="predicted"/>
<sequence>MMKKLIMAILFCFCGTSVYAASTPEVIWVGGGWRLSDESAPIFMADTFLSLGQLDSTYLFSEPLLFLKGGEIGLGLGAGARVPILDGQALAGYNVFFDYTTDNYHKRLTTGAEFFHPTFSAHINAYLPFSDEHNRREALPGIDLALGIPIPNASFITLWPTLYYYDGRDEDDLKGLGFAVEVKPVKALSVTVGGRNDAIESGRDRGEIFISLQFTLPMERLGEDLFKFEKGEYPRNVNALLDHRVVREPFITYEHRLP</sequence>
<evidence type="ECO:0000313" key="2">
    <source>
        <dbReference type="EMBL" id="VFU17813.1"/>
    </source>
</evidence>
<protein>
    <recommendedName>
        <fullName evidence="1">Inverse autotransporter beta-domain domain-containing protein</fullName>
    </recommendedName>
</protein>
<dbReference type="Pfam" id="PF11924">
    <property type="entry name" value="IAT_beta"/>
    <property type="match status" value="1"/>
</dbReference>
<name>A0A485MAL1_9ZZZZ</name>
<dbReference type="InterPro" id="IPR024519">
    <property type="entry name" value="IAT_beta"/>
</dbReference>
<accession>A0A485MAL1</accession>
<dbReference type="AlphaFoldDB" id="A0A485MAL1"/>
<dbReference type="Gene3D" id="2.40.160.160">
    <property type="entry name" value="Inverse autotransporter, beta-domain"/>
    <property type="match status" value="1"/>
</dbReference>
<feature type="domain" description="Inverse autotransporter beta-domain" evidence="1">
    <location>
        <begin position="73"/>
        <end position="219"/>
    </location>
</feature>
<gene>
    <name evidence="2" type="ORF">SCFA_710001</name>
</gene>
<evidence type="ECO:0000259" key="1">
    <source>
        <dbReference type="Pfam" id="PF11924"/>
    </source>
</evidence>